<reference evidence="3 4" key="1">
    <citation type="submission" date="2017-05" db="EMBL/GenBank/DDBJ databases">
        <title>The Genome Sequence of Enterococcus sp. 8G7_MSG3316.</title>
        <authorList>
            <consortium name="The Broad Institute Genomics Platform"/>
            <consortium name="The Broad Institute Genomic Center for Infectious Diseases"/>
            <person name="Earl A."/>
            <person name="Manson A."/>
            <person name="Schwartman J."/>
            <person name="Gilmore M."/>
            <person name="Abouelleil A."/>
            <person name="Cao P."/>
            <person name="Chapman S."/>
            <person name="Cusick C."/>
            <person name="Shea T."/>
            <person name="Young S."/>
            <person name="Neafsey D."/>
            <person name="Nusbaum C."/>
            <person name="Birren B."/>
        </authorList>
    </citation>
    <scope>NUCLEOTIDE SEQUENCE [LARGE SCALE GENOMIC DNA]</scope>
    <source>
        <strain evidence="3 4">8G7_MSG3316</strain>
    </source>
</reference>
<dbReference type="Pfam" id="PF13731">
    <property type="entry name" value="WxL"/>
    <property type="match status" value="1"/>
</dbReference>
<feature type="chain" id="PRO_5012196233" description="WxL domain-containing protein" evidence="1">
    <location>
        <begin position="26"/>
        <end position="279"/>
    </location>
</feature>
<evidence type="ECO:0000313" key="4">
    <source>
        <dbReference type="Proteomes" id="UP000195043"/>
    </source>
</evidence>
<keyword evidence="4" id="KW-1185">Reference proteome</keyword>
<proteinExistence type="predicted"/>
<name>A0A242A744_9ENTE</name>
<feature type="domain" description="WxL" evidence="2">
    <location>
        <begin position="33"/>
        <end position="274"/>
    </location>
</feature>
<dbReference type="OrthoDB" id="2185364at2"/>
<dbReference type="STRING" id="1834191.A5886_001510"/>
<evidence type="ECO:0000313" key="3">
    <source>
        <dbReference type="EMBL" id="OTN76433.1"/>
    </source>
</evidence>
<dbReference type="AlphaFoldDB" id="A0A242A744"/>
<dbReference type="RefSeq" id="WP_086274387.1">
    <property type="nucleotide sequence ID" value="NZ_NGKU01000001.1"/>
</dbReference>
<keyword evidence="1" id="KW-0732">Signal</keyword>
<accession>A0A242A744</accession>
<sequence length="279" mass="29911">MKRYPFALAATLSVMSLSSAQTIFAEETTETTPKNIETTGTITFTPAEGPSVVVPPVEEPDVNPPEIPDKTAGPLAIVHAPTLNFGKQEISVEDKTYEMQAERATTMENEEQATTKGGDIVPYVSFVQVQDLRGTNAGWNLKVSLSAFKSTGTQNDTLEGAELTFAGGAINYSGGEASEPKLAYKEKLEIEPGEGSSYVMTAKSANVEKEQIGEGAGVTSLIWGNQEDLNSSYNKTNDLDKVVNKSITLFVPGNTTKDAATYTATLTWELTNTPPNDIE</sequence>
<protein>
    <recommendedName>
        <fullName evidence="2">WxL domain-containing protein</fullName>
    </recommendedName>
</protein>
<feature type="signal peptide" evidence="1">
    <location>
        <begin position="1"/>
        <end position="25"/>
    </location>
</feature>
<organism evidence="3 4">
    <name type="scientific">Candidatus Enterococcus testudinis</name>
    <dbReference type="NCBI Taxonomy" id="1834191"/>
    <lineage>
        <taxon>Bacteria</taxon>
        <taxon>Bacillati</taxon>
        <taxon>Bacillota</taxon>
        <taxon>Bacilli</taxon>
        <taxon>Lactobacillales</taxon>
        <taxon>Enterococcaceae</taxon>
        <taxon>Enterococcus</taxon>
    </lineage>
</organism>
<dbReference type="EMBL" id="NGKU01000001">
    <property type="protein sequence ID" value="OTN76433.1"/>
    <property type="molecule type" value="Genomic_DNA"/>
</dbReference>
<gene>
    <name evidence="3" type="ORF">A5886_001510</name>
</gene>
<dbReference type="InterPro" id="IPR027994">
    <property type="entry name" value="WxL_dom"/>
</dbReference>
<comment type="caution">
    <text evidence="3">The sequence shown here is derived from an EMBL/GenBank/DDBJ whole genome shotgun (WGS) entry which is preliminary data.</text>
</comment>
<dbReference type="Proteomes" id="UP000195043">
    <property type="component" value="Unassembled WGS sequence"/>
</dbReference>
<evidence type="ECO:0000256" key="1">
    <source>
        <dbReference type="SAM" id="SignalP"/>
    </source>
</evidence>
<evidence type="ECO:0000259" key="2">
    <source>
        <dbReference type="Pfam" id="PF13731"/>
    </source>
</evidence>